<keyword evidence="2" id="KW-0812">Transmembrane</keyword>
<dbReference type="AlphaFoldDB" id="Q5JL74"/>
<sequence length="109" mass="12037">MRLCSKQRSRGGEAHARQRSGAALAWWSGACRAVRHTRGGEAHSQSFDLDAKVQMEANAARHKEHMGVIGKQKDTGNANLVNTLENERCVVMYALVACVFVILVLYVKL</sequence>
<protein>
    <submittedName>
        <fullName evidence="3">Uncharacterized protein</fullName>
    </submittedName>
</protein>
<organism evidence="3">
    <name type="scientific">Oryza sativa subsp. japonica</name>
    <name type="common">Rice</name>
    <dbReference type="NCBI Taxonomy" id="39947"/>
    <lineage>
        <taxon>Eukaryota</taxon>
        <taxon>Viridiplantae</taxon>
        <taxon>Streptophyta</taxon>
        <taxon>Embryophyta</taxon>
        <taxon>Tracheophyta</taxon>
        <taxon>Spermatophyta</taxon>
        <taxon>Magnoliopsida</taxon>
        <taxon>Liliopsida</taxon>
        <taxon>Poales</taxon>
        <taxon>Poaceae</taxon>
        <taxon>BOP clade</taxon>
        <taxon>Oryzoideae</taxon>
        <taxon>Oryzeae</taxon>
        <taxon>Oryzinae</taxon>
        <taxon>Oryza</taxon>
        <taxon>Oryza sativa</taxon>
    </lineage>
</organism>
<evidence type="ECO:0000313" key="3">
    <source>
        <dbReference type="EMBL" id="BAD87785.1"/>
    </source>
</evidence>
<reference evidence="3" key="1">
    <citation type="journal article" date="2002" name="Nature">
        <title>The genome sequence and structure of rice chromosome 1.</title>
        <authorList>
            <person name="Sasaki T."/>
            <person name="Matsumoto T."/>
            <person name="Yamamoto K."/>
            <person name="Sakata K."/>
            <person name="Baba T."/>
            <person name="Katayose Y."/>
            <person name="Wu J."/>
            <person name="Niimura Y."/>
            <person name="Cheng Z."/>
            <person name="Nagamura Y."/>
            <person name="Antonio B.A."/>
            <person name="Kanamori H."/>
            <person name="Hosokawa S."/>
            <person name="Masukawa M."/>
            <person name="Arikawa K."/>
            <person name="Chiden Y."/>
            <person name="Hayashi M."/>
            <person name="Okamoto M."/>
            <person name="Ando T."/>
            <person name="Aoki H."/>
            <person name="Arita K."/>
            <person name="Hamada M."/>
            <person name="Harada C."/>
            <person name="Hijishita S."/>
            <person name="Honda M."/>
            <person name="Ichikawa Y."/>
            <person name="Idonuma A."/>
            <person name="Iijima M."/>
            <person name="Ikeda M."/>
            <person name="Ikeno M."/>
            <person name="Itoh S."/>
            <person name="Itoh T."/>
            <person name="Itoh Y."/>
            <person name="Itoh Y."/>
            <person name="Iwabuchi A."/>
            <person name="Kamiya K."/>
            <person name="Karasawa W."/>
            <person name="Katagiri S."/>
            <person name="Kikuta A."/>
            <person name="Kobayashi N."/>
            <person name="Kono I."/>
            <person name="Machita K."/>
            <person name="Maehara T."/>
            <person name="Mizuno H."/>
            <person name="Mizubayashi T."/>
            <person name="Mukai Y."/>
            <person name="Nagasaki H."/>
            <person name="Nakashima M."/>
            <person name="Nakama Y."/>
            <person name="Nakamichi Y."/>
            <person name="Nakamura M."/>
            <person name="Namiki N."/>
            <person name="Negishi M."/>
            <person name="Ohta I."/>
            <person name="Ono N."/>
            <person name="Saji S."/>
            <person name="Sakai K."/>
            <person name="Shibata M."/>
            <person name="Shimokawa T."/>
            <person name="Shomura A."/>
            <person name="Song J."/>
            <person name="Takazaki Y."/>
            <person name="Terasawa K."/>
            <person name="Tsuji K."/>
            <person name="Waki K."/>
            <person name="Yamagata H."/>
            <person name="Yamane H."/>
            <person name="Yoshiki S."/>
            <person name="Yoshihara R."/>
            <person name="Yukawa K."/>
            <person name="Zhong H."/>
            <person name="Iwama H."/>
            <person name="Endo T."/>
            <person name="Ito H."/>
            <person name="Hahn J.H."/>
            <person name="Kim H.I."/>
            <person name="Eun M.Y."/>
            <person name="Yano M."/>
            <person name="Jiang J."/>
            <person name="Gojobori T."/>
        </authorList>
    </citation>
    <scope>NUCLEOTIDE SEQUENCE [LARGE SCALE GENOMIC DNA]</scope>
</reference>
<evidence type="ECO:0000256" key="1">
    <source>
        <dbReference type="SAM" id="MobiDB-lite"/>
    </source>
</evidence>
<name>Q5JL74_ORYSJ</name>
<dbReference type="Proteomes" id="UP000817658">
    <property type="component" value="Chromosome 1"/>
</dbReference>
<feature type="region of interest" description="Disordered" evidence="1">
    <location>
        <begin position="1"/>
        <end position="20"/>
    </location>
</feature>
<dbReference type="EMBL" id="AP003516">
    <property type="protein sequence ID" value="BAD87785.1"/>
    <property type="molecule type" value="Genomic_DNA"/>
</dbReference>
<feature type="transmembrane region" description="Helical" evidence="2">
    <location>
        <begin position="90"/>
        <end position="107"/>
    </location>
</feature>
<dbReference type="PROSITE" id="PS51257">
    <property type="entry name" value="PROKAR_LIPOPROTEIN"/>
    <property type="match status" value="1"/>
</dbReference>
<proteinExistence type="predicted"/>
<accession>Q5JL74</accession>
<keyword evidence="2" id="KW-1133">Transmembrane helix</keyword>
<gene>
    <name evidence="3" type="primary">OSJNBa0047D12.41</name>
</gene>
<evidence type="ECO:0000256" key="2">
    <source>
        <dbReference type="SAM" id="Phobius"/>
    </source>
</evidence>
<keyword evidence="2" id="KW-0472">Membrane</keyword>